<reference evidence="1" key="1">
    <citation type="submission" date="2022-11" db="EMBL/GenBank/DDBJ databases">
        <title>Genome Sequence of Nemania bipapillata.</title>
        <authorList>
            <person name="Buettner E."/>
        </authorList>
    </citation>
    <scope>NUCLEOTIDE SEQUENCE</scope>
    <source>
        <strain evidence="1">CP14</strain>
    </source>
</reference>
<evidence type="ECO:0000313" key="1">
    <source>
        <dbReference type="EMBL" id="KAJ8123368.1"/>
    </source>
</evidence>
<dbReference type="EMBL" id="JAPESX010000092">
    <property type="protein sequence ID" value="KAJ8123368.1"/>
    <property type="molecule type" value="Genomic_DNA"/>
</dbReference>
<keyword evidence="2" id="KW-1185">Reference proteome</keyword>
<sequence>MGDSPSSSTVWTVTQVQSGLTGVITSTGRVGGVNAYGVKVGFQSTDFVSSTTTTTKKTTTKTTTAQAKTTTTGTTHVGSSGSTSSSSTSHKKKGSSSGVITGIVIGVLAAVSALIGAIVALVRKRRQKAEAIPQEDEPEKHELGTGNENAAELDAGEIQPSMHSSPMSQPSHLAPGMIETHRTG</sequence>
<organism evidence="1 2">
    <name type="scientific">Nemania bipapillata</name>
    <dbReference type="NCBI Taxonomy" id="110536"/>
    <lineage>
        <taxon>Eukaryota</taxon>
        <taxon>Fungi</taxon>
        <taxon>Dikarya</taxon>
        <taxon>Ascomycota</taxon>
        <taxon>Pezizomycotina</taxon>
        <taxon>Sordariomycetes</taxon>
        <taxon>Xylariomycetidae</taxon>
        <taxon>Xylariales</taxon>
        <taxon>Xylariaceae</taxon>
        <taxon>Nemania</taxon>
    </lineage>
</organism>
<proteinExistence type="predicted"/>
<protein>
    <submittedName>
        <fullName evidence="1">Uncharacterized protein</fullName>
    </submittedName>
</protein>
<evidence type="ECO:0000313" key="2">
    <source>
        <dbReference type="Proteomes" id="UP001153334"/>
    </source>
</evidence>
<name>A0ACC2J7P5_9PEZI</name>
<gene>
    <name evidence="1" type="ORF">ONZ43_g660</name>
</gene>
<comment type="caution">
    <text evidence="1">The sequence shown here is derived from an EMBL/GenBank/DDBJ whole genome shotgun (WGS) entry which is preliminary data.</text>
</comment>
<dbReference type="Proteomes" id="UP001153334">
    <property type="component" value="Unassembled WGS sequence"/>
</dbReference>
<accession>A0ACC2J7P5</accession>